<gene>
    <name evidence="1" type="ORF">DEBURN_LOCUS9205</name>
</gene>
<evidence type="ECO:0000313" key="2">
    <source>
        <dbReference type="Proteomes" id="UP000789706"/>
    </source>
</evidence>
<sequence>MAIKLNAPNYHPTDLILPPYKSESIDETQELFNSIPICLDTSSAITTDIAISEEAKLRCSASSSNEIREKSSYNNIVEKSLKNLPQLSSIELTQSNNEEQFSNITETKKEIPESLISLSSEFLIKNESDVDILIFYLQQKLKISREKLEKWKSDILFEMRDNQNYWKKERLSMNETDFLEYKQNFETKMKVPTTPHKKELKNKSLALIEYGKGNNSTLRASSLGNIIDNNSALRASGGTISALRASTLALIEELTRKLGHYVPSSGISPHIGPTIAKPTYVTVLKEYLLPKINRLEVSDPKFNVDKLDNVSDNRVKTFLDKMHDVMIENVIIGAVESKTDTLVDESTVFEVLNFAKSLYFKTRIYPKQFISADPEFVISNRKLGGFGETKIAVQIVAYGNENIRATIYAIQQLGRGLPNTTTVYVKR</sequence>
<evidence type="ECO:0000313" key="1">
    <source>
        <dbReference type="EMBL" id="CAG8594157.1"/>
    </source>
</evidence>
<dbReference type="AlphaFoldDB" id="A0A9N9GB07"/>
<dbReference type="EMBL" id="CAJVPK010001649">
    <property type="protein sequence ID" value="CAG8594157.1"/>
    <property type="molecule type" value="Genomic_DNA"/>
</dbReference>
<protein>
    <submittedName>
        <fullName evidence="1">3222_t:CDS:1</fullName>
    </submittedName>
</protein>
<name>A0A9N9GB07_9GLOM</name>
<reference evidence="1" key="1">
    <citation type="submission" date="2021-06" db="EMBL/GenBank/DDBJ databases">
        <authorList>
            <person name="Kallberg Y."/>
            <person name="Tangrot J."/>
            <person name="Rosling A."/>
        </authorList>
    </citation>
    <scope>NUCLEOTIDE SEQUENCE</scope>
    <source>
        <strain evidence="1">AZ414A</strain>
    </source>
</reference>
<proteinExistence type="predicted"/>
<organism evidence="1 2">
    <name type="scientific">Diversispora eburnea</name>
    <dbReference type="NCBI Taxonomy" id="1213867"/>
    <lineage>
        <taxon>Eukaryota</taxon>
        <taxon>Fungi</taxon>
        <taxon>Fungi incertae sedis</taxon>
        <taxon>Mucoromycota</taxon>
        <taxon>Glomeromycotina</taxon>
        <taxon>Glomeromycetes</taxon>
        <taxon>Diversisporales</taxon>
        <taxon>Diversisporaceae</taxon>
        <taxon>Diversispora</taxon>
    </lineage>
</organism>
<dbReference type="OrthoDB" id="2419500at2759"/>
<keyword evidence="2" id="KW-1185">Reference proteome</keyword>
<accession>A0A9N9GB07</accession>
<dbReference type="Proteomes" id="UP000789706">
    <property type="component" value="Unassembled WGS sequence"/>
</dbReference>
<comment type="caution">
    <text evidence="1">The sequence shown here is derived from an EMBL/GenBank/DDBJ whole genome shotgun (WGS) entry which is preliminary data.</text>
</comment>